<keyword evidence="2" id="KW-1185">Reference proteome</keyword>
<dbReference type="AlphaFoldDB" id="A0A0M2KGV5"/>
<dbReference type="Gene3D" id="2.40.50.100">
    <property type="match status" value="1"/>
</dbReference>
<evidence type="ECO:0000313" key="2">
    <source>
        <dbReference type="Proteomes" id="UP000033924"/>
    </source>
</evidence>
<comment type="caution">
    <text evidence="1">The sequence shown here is derived from an EMBL/GenBank/DDBJ whole genome shotgun (WGS) entry which is preliminary data.</text>
</comment>
<dbReference type="PATRIC" id="fig|65700.7.peg.3777"/>
<organism evidence="1 2">
    <name type="scientific">Erwinia tracheiphila</name>
    <dbReference type="NCBI Taxonomy" id="65700"/>
    <lineage>
        <taxon>Bacteria</taxon>
        <taxon>Pseudomonadati</taxon>
        <taxon>Pseudomonadota</taxon>
        <taxon>Gammaproteobacteria</taxon>
        <taxon>Enterobacterales</taxon>
        <taxon>Erwiniaceae</taxon>
        <taxon>Erwinia</taxon>
    </lineage>
</organism>
<dbReference type="InterPro" id="IPR012340">
    <property type="entry name" value="NA-bd_OB-fold"/>
</dbReference>
<reference evidence="1 2" key="1">
    <citation type="submission" date="2015-01" db="EMBL/GenBank/DDBJ databases">
        <title>Erwinia tracheiphila.</title>
        <authorList>
            <person name="Shapiro L.R."/>
        </authorList>
    </citation>
    <scope>NUCLEOTIDE SEQUENCE [LARGE SCALE GENOMIC DNA]</scope>
    <source>
        <strain evidence="1 2">BuffGH</strain>
    </source>
</reference>
<sequence length="63" mass="7200">MPLVVETLERPGADNLAHGRWSDNRMVVRLPHVECPDPGGTLWLHLPTDARHFFDTQNGQRLE</sequence>
<evidence type="ECO:0008006" key="3">
    <source>
        <dbReference type="Google" id="ProtNLM"/>
    </source>
</evidence>
<protein>
    <recommendedName>
        <fullName evidence="3">Transport-associated OB type 2 domain-containing protein</fullName>
    </recommendedName>
</protein>
<dbReference type="Gene3D" id="2.40.50.140">
    <property type="entry name" value="Nucleic acid-binding proteins"/>
    <property type="match status" value="1"/>
</dbReference>
<gene>
    <name evidence="1" type="ORF">SY86_15030</name>
</gene>
<dbReference type="SUPFAM" id="SSF50331">
    <property type="entry name" value="MOP-like"/>
    <property type="match status" value="1"/>
</dbReference>
<evidence type="ECO:0000313" key="1">
    <source>
        <dbReference type="EMBL" id="KKF36453.1"/>
    </source>
</evidence>
<dbReference type="STRING" id="65700.SY86_15030"/>
<proteinExistence type="predicted"/>
<name>A0A0M2KGV5_9GAMM</name>
<dbReference type="EMBL" id="JXNU01000003">
    <property type="protein sequence ID" value="KKF36453.1"/>
    <property type="molecule type" value="Genomic_DNA"/>
</dbReference>
<dbReference type="Proteomes" id="UP000033924">
    <property type="component" value="Unassembled WGS sequence"/>
</dbReference>
<accession>A0A0M2KGV5</accession>
<dbReference type="InterPro" id="IPR008995">
    <property type="entry name" value="Mo/tungstate-bd_C_term_dom"/>
</dbReference>